<dbReference type="RefSeq" id="XP_002787536.1">
    <property type="nucleotide sequence ID" value="XM_002787490.1"/>
</dbReference>
<dbReference type="Gene3D" id="3.30.230.70">
    <property type="entry name" value="GHMP Kinase, N-terminal domain"/>
    <property type="match status" value="1"/>
</dbReference>
<evidence type="ECO:0000256" key="4">
    <source>
        <dbReference type="ARBA" id="ARBA00022490"/>
    </source>
</evidence>
<dbReference type="SUPFAM" id="SSF55666">
    <property type="entry name" value="Ribonuclease PH domain 2-like"/>
    <property type="match status" value="1"/>
</dbReference>
<dbReference type="GO" id="GO:0016075">
    <property type="term" value="P:rRNA catabolic process"/>
    <property type="evidence" value="ECO:0007669"/>
    <property type="project" value="TreeGrafter"/>
</dbReference>
<dbReference type="GO" id="GO:0071038">
    <property type="term" value="P:TRAMP-dependent tRNA surveillance pathway"/>
    <property type="evidence" value="ECO:0007669"/>
    <property type="project" value="TreeGrafter"/>
</dbReference>
<keyword evidence="5" id="KW-0694">RNA-binding</keyword>
<evidence type="ECO:0000256" key="2">
    <source>
        <dbReference type="ARBA" id="ARBA00004496"/>
    </source>
</evidence>
<keyword evidence="6" id="KW-0539">Nucleus</keyword>
<dbReference type="InterPro" id="IPR020568">
    <property type="entry name" value="Ribosomal_Su5_D2-typ_SF"/>
</dbReference>
<dbReference type="InterPro" id="IPR036345">
    <property type="entry name" value="ExoRNase_PH_dom2_sf"/>
</dbReference>
<dbReference type="InterPro" id="IPR033100">
    <property type="entry name" value="Rrp45"/>
</dbReference>
<sequence>MSLTLSDEAFAYSAIFPEASEKSTSTVGLRADGRTLLDCRRMKLRLGPALGQCECRVGSTWVRAVVTGEVITPPPERPNEGKLFVSVDYGAVVSSATLPSGDSAGLPGTAQTPEAVSLCNQLERMLKGSKAVDVEALCIAGGSRVWSVRLDVHVFTDAGNVGDAAATASVAALMHYRRSEVTTMEGSTVVREELEPMPLSIHHMPLPLTFTLVKSPDGTTSAVLADPTSLEERLSGGALLVVVVNQYGELCSLLKPGGTSCPLPTVINCIHAAAGRAKEVHKMIADALEKDTAQRGERKKDIHHKYDTKTVLTINTDGIVKPEVQREGGDSGAIDDSGDTPKPKKARANV</sequence>
<evidence type="ECO:0000256" key="7">
    <source>
        <dbReference type="SAM" id="MobiDB-lite"/>
    </source>
</evidence>
<dbReference type="InterPro" id="IPR015847">
    <property type="entry name" value="ExoRNase_PH_dom2"/>
</dbReference>
<dbReference type="GO" id="GO:0034473">
    <property type="term" value="P:U1 snRNA 3'-end processing"/>
    <property type="evidence" value="ECO:0007669"/>
    <property type="project" value="TreeGrafter"/>
</dbReference>
<comment type="subcellular location">
    <subcellularLocation>
        <location evidence="2">Cytoplasm</location>
    </subcellularLocation>
    <subcellularLocation>
        <location evidence="1">Nucleus</location>
    </subcellularLocation>
</comment>
<dbReference type="GO" id="GO:0000177">
    <property type="term" value="C:cytoplasmic exosome (RNase complex)"/>
    <property type="evidence" value="ECO:0007669"/>
    <property type="project" value="TreeGrafter"/>
</dbReference>
<evidence type="ECO:0000256" key="3">
    <source>
        <dbReference type="ARBA" id="ARBA00006678"/>
    </source>
</evidence>
<dbReference type="GeneID" id="9039587"/>
<evidence type="ECO:0000313" key="10">
    <source>
        <dbReference type="EMBL" id="EER19332.1"/>
    </source>
</evidence>
<dbReference type="AlphaFoldDB" id="C5K862"/>
<evidence type="ECO:0000313" key="11">
    <source>
        <dbReference type="Proteomes" id="UP000007800"/>
    </source>
</evidence>
<dbReference type="GO" id="GO:0071028">
    <property type="term" value="P:nuclear mRNA surveillance"/>
    <property type="evidence" value="ECO:0007669"/>
    <property type="project" value="TreeGrafter"/>
</dbReference>
<dbReference type="GO" id="GO:0034475">
    <property type="term" value="P:U4 snRNA 3'-end processing"/>
    <property type="evidence" value="ECO:0007669"/>
    <property type="project" value="TreeGrafter"/>
</dbReference>
<dbReference type="GO" id="GO:0000467">
    <property type="term" value="P:exonucleolytic trimming to generate mature 3'-end of 5.8S rRNA from tricistronic rRNA transcript (SSU-rRNA, 5.8S rRNA, LSU-rRNA)"/>
    <property type="evidence" value="ECO:0007669"/>
    <property type="project" value="TreeGrafter"/>
</dbReference>
<dbReference type="PANTHER" id="PTHR11097:SF14">
    <property type="entry name" value="EXOSOME COMPLEX COMPONENT RRP45"/>
    <property type="match status" value="1"/>
</dbReference>
<keyword evidence="10" id="KW-0269">Exonuclease</keyword>
<gene>
    <name evidence="10" type="ORF">Pmar_PMAR012184</name>
</gene>
<evidence type="ECO:0000259" key="8">
    <source>
        <dbReference type="Pfam" id="PF01138"/>
    </source>
</evidence>
<dbReference type="Proteomes" id="UP000007800">
    <property type="component" value="Unassembled WGS sequence"/>
</dbReference>
<dbReference type="Pfam" id="PF03725">
    <property type="entry name" value="RNase_PH_C"/>
    <property type="match status" value="1"/>
</dbReference>
<dbReference type="GO" id="GO:0071035">
    <property type="term" value="P:nuclear polyadenylation-dependent rRNA catabolic process"/>
    <property type="evidence" value="ECO:0007669"/>
    <property type="project" value="TreeGrafter"/>
</dbReference>
<keyword evidence="11" id="KW-1185">Reference proteome</keyword>
<comment type="similarity">
    <text evidence="3">Belongs to the RNase PH family.</text>
</comment>
<protein>
    <submittedName>
        <fullName evidence="10">Exosome complex exonuclease RRP45, putative</fullName>
    </submittedName>
</protein>
<evidence type="ECO:0000256" key="5">
    <source>
        <dbReference type="ARBA" id="ARBA00022884"/>
    </source>
</evidence>
<dbReference type="GO" id="GO:0035925">
    <property type="term" value="F:mRNA 3'-UTR AU-rich region binding"/>
    <property type="evidence" value="ECO:0007669"/>
    <property type="project" value="TreeGrafter"/>
</dbReference>
<proteinExistence type="inferred from homology"/>
<organism evidence="11">
    <name type="scientific">Perkinsus marinus (strain ATCC 50983 / TXsc)</name>
    <dbReference type="NCBI Taxonomy" id="423536"/>
    <lineage>
        <taxon>Eukaryota</taxon>
        <taxon>Sar</taxon>
        <taxon>Alveolata</taxon>
        <taxon>Perkinsozoa</taxon>
        <taxon>Perkinsea</taxon>
        <taxon>Perkinsida</taxon>
        <taxon>Perkinsidae</taxon>
        <taxon>Perkinsus</taxon>
    </lineage>
</organism>
<evidence type="ECO:0000256" key="1">
    <source>
        <dbReference type="ARBA" id="ARBA00004123"/>
    </source>
</evidence>
<dbReference type="PANTHER" id="PTHR11097">
    <property type="entry name" value="EXOSOME COMPLEX EXONUCLEASE RIBOSOMAL RNA PROCESSING PROTEIN"/>
    <property type="match status" value="1"/>
</dbReference>
<evidence type="ECO:0000256" key="6">
    <source>
        <dbReference type="ARBA" id="ARBA00023242"/>
    </source>
</evidence>
<dbReference type="CDD" id="cd11368">
    <property type="entry name" value="RNase_PH_RRP45"/>
    <property type="match status" value="1"/>
</dbReference>
<dbReference type="SUPFAM" id="SSF54211">
    <property type="entry name" value="Ribosomal protein S5 domain 2-like"/>
    <property type="match status" value="1"/>
</dbReference>
<dbReference type="EMBL" id="GG671097">
    <property type="protein sequence ID" value="EER19332.1"/>
    <property type="molecule type" value="Genomic_DNA"/>
</dbReference>
<dbReference type="FunCoup" id="C5K862">
    <property type="interactions" value="518"/>
</dbReference>
<dbReference type="GO" id="GO:0000176">
    <property type="term" value="C:nuclear exosome (RNase complex)"/>
    <property type="evidence" value="ECO:0007669"/>
    <property type="project" value="TreeGrafter"/>
</dbReference>
<dbReference type="OrthoDB" id="10264038at2759"/>
<dbReference type="InterPro" id="IPR001247">
    <property type="entry name" value="ExoRNase_PH_dom1"/>
</dbReference>
<accession>C5K862</accession>
<dbReference type="GO" id="GO:0034476">
    <property type="term" value="P:U5 snRNA 3'-end processing"/>
    <property type="evidence" value="ECO:0007669"/>
    <property type="project" value="TreeGrafter"/>
</dbReference>
<dbReference type="Pfam" id="PF01138">
    <property type="entry name" value="RNase_PH"/>
    <property type="match status" value="1"/>
</dbReference>
<dbReference type="InterPro" id="IPR050590">
    <property type="entry name" value="Exosome_comp_Rrp42_subfam"/>
</dbReference>
<name>C5K862_PERM5</name>
<dbReference type="InterPro" id="IPR027408">
    <property type="entry name" value="PNPase/RNase_PH_dom_sf"/>
</dbReference>
<feature type="domain" description="Exoribonuclease phosphorolytic" evidence="8">
    <location>
        <begin position="39"/>
        <end position="177"/>
    </location>
</feature>
<dbReference type="InParanoid" id="C5K862"/>
<dbReference type="GO" id="GO:0004527">
    <property type="term" value="F:exonuclease activity"/>
    <property type="evidence" value="ECO:0007669"/>
    <property type="project" value="UniProtKB-KW"/>
</dbReference>
<keyword evidence="4" id="KW-0963">Cytoplasm</keyword>
<feature type="region of interest" description="Disordered" evidence="7">
    <location>
        <begin position="317"/>
        <end position="350"/>
    </location>
</feature>
<keyword evidence="10" id="KW-0540">Nuclease</keyword>
<keyword evidence="10" id="KW-0378">Hydrolase</keyword>
<feature type="domain" description="Exoribonuclease phosphorolytic" evidence="9">
    <location>
        <begin position="217"/>
        <end position="274"/>
    </location>
</feature>
<evidence type="ECO:0000259" key="9">
    <source>
        <dbReference type="Pfam" id="PF03725"/>
    </source>
</evidence>
<reference evidence="10 11" key="1">
    <citation type="submission" date="2008-07" db="EMBL/GenBank/DDBJ databases">
        <authorList>
            <person name="El-Sayed N."/>
            <person name="Caler E."/>
            <person name="Inman J."/>
            <person name="Amedeo P."/>
            <person name="Hass B."/>
            <person name="Wortman J."/>
        </authorList>
    </citation>
    <scope>NUCLEOTIDE SEQUENCE [LARGE SCALE GENOMIC DNA]</scope>
    <source>
        <strain evidence="11">ATCC 50983 / TXsc</strain>
    </source>
</reference>
<dbReference type="OMA" id="VCSIQKA"/>